<dbReference type="GO" id="GO:0017148">
    <property type="term" value="P:negative regulation of translation"/>
    <property type="evidence" value="ECO:0007669"/>
    <property type="project" value="TreeGrafter"/>
</dbReference>
<reference evidence="3" key="1">
    <citation type="submission" date="2014-05" db="EMBL/GenBank/DDBJ databases">
        <authorList>
            <person name="Kube M."/>
        </authorList>
    </citation>
    <scope>NUCLEOTIDE SEQUENCE [LARGE SCALE GENOMIC DNA]</scope>
</reference>
<dbReference type="Proteomes" id="UP000032434">
    <property type="component" value="Chromosome 1"/>
</dbReference>
<organism evidence="2 3">
    <name type="scientific">Acholeplasma oculi</name>
    <dbReference type="NCBI Taxonomy" id="35623"/>
    <lineage>
        <taxon>Bacteria</taxon>
        <taxon>Bacillati</taxon>
        <taxon>Mycoplasmatota</taxon>
        <taxon>Mollicutes</taxon>
        <taxon>Acholeplasmatales</taxon>
        <taxon>Acholeplasmataceae</taxon>
        <taxon>Acholeplasma</taxon>
    </lineage>
</organism>
<dbReference type="SUPFAM" id="SSF81301">
    <property type="entry name" value="Nucleotidyltransferase"/>
    <property type="match status" value="1"/>
</dbReference>
<evidence type="ECO:0000313" key="3">
    <source>
        <dbReference type="Proteomes" id="UP000032434"/>
    </source>
</evidence>
<comment type="similarity">
    <text evidence="1">Belongs to the Iojap/RsfS family.</text>
</comment>
<dbReference type="PANTHER" id="PTHR21043:SF0">
    <property type="entry name" value="MITOCHONDRIAL ASSEMBLY OF RIBOSOMAL LARGE SUBUNIT PROTEIN 1"/>
    <property type="match status" value="1"/>
</dbReference>
<accession>A0A061AHL3</accession>
<protein>
    <submittedName>
        <fullName evidence="2">Ribosomal silencing factor RsfS</fullName>
    </submittedName>
</protein>
<dbReference type="InterPro" id="IPR043519">
    <property type="entry name" value="NT_sf"/>
</dbReference>
<dbReference type="HOGENOM" id="CLU_092688_5_0_14"/>
<dbReference type="PANTHER" id="PTHR21043">
    <property type="entry name" value="IOJAP SUPERFAMILY ORTHOLOG"/>
    <property type="match status" value="1"/>
</dbReference>
<dbReference type="Gene3D" id="3.30.460.10">
    <property type="entry name" value="Beta Polymerase, domain 2"/>
    <property type="match status" value="1"/>
</dbReference>
<dbReference type="KEGG" id="aoc:Aocu_10230"/>
<dbReference type="InterPro" id="IPR004394">
    <property type="entry name" value="Iojap/RsfS/C7orf30"/>
</dbReference>
<dbReference type="EMBL" id="LK028559">
    <property type="protein sequence ID" value="CDR31096.1"/>
    <property type="molecule type" value="Genomic_DNA"/>
</dbReference>
<dbReference type="STRING" id="35623.Aocu_10230"/>
<evidence type="ECO:0000256" key="1">
    <source>
        <dbReference type="ARBA" id="ARBA00010574"/>
    </source>
</evidence>
<dbReference type="FunCoup" id="A0A061AHL3">
    <property type="interactions" value="235"/>
</dbReference>
<dbReference type="NCBIfam" id="TIGR00090">
    <property type="entry name" value="rsfS_iojap_ybeB"/>
    <property type="match status" value="1"/>
</dbReference>
<proteinExistence type="inferred from homology"/>
<dbReference type="OrthoDB" id="9793681at2"/>
<dbReference type="Pfam" id="PF02410">
    <property type="entry name" value="RsfS"/>
    <property type="match status" value="1"/>
</dbReference>
<sequence>MTTLEKAKAILEKINAKDIAVYEFKEKSPFYDYFIVGTVNERAGNAAISYFNSELQSEIKHVEGKKNTSWVLIDLGDVVVHLFSESDREFYGFDKRFMEIKKR</sequence>
<dbReference type="AlphaFoldDB" id="A0A061AHL3"/>
<name>A0A061AHL3_9MOLU</name>
<evidence type="ECO:0000313" key="2">
    <source>
        <dbReference type="EMBL" id="CDR31096.1"/>
    </source>
</evidence>
<keyword evidence="3" id="KW-1185">Reference proteome</keyword>
<dbReference type="RefSeq" id="WP_045749551.1">
    <property type="nucleotide sequence ID" value="NZ_FUZK01000001.1"/>
</dbReference>
<dbReference type="GO" id="GO:0090071">
    <property type="term" value="P:negative regulation of ribosome biogenesis"/>
    <property type="evidence" value="ECO:0007669"/>
    <property type="project" value="TreeGrafter"/>
</dbReference>
<dbReference type="GO" id="GO:0043023">
    <property type="term" value="F:ribosomal large subunit binding"/>
    <property type="evidence" value="ECO:0007669"/>
    <property type="project" value="TreeGrafter"/>
</dbReference>
<gene>
    <name evidence="2" type="primary">rsfS</name>
    <name evidence="2" type="ORF">Aocu_10230</name>
</gene>
<dbReference type="InParanoid" id="A0A061AHL3"/>
<dbReference type="PATRIC" id="fig|35623.3.peg.1023"/>